<feature type="domain" description="J" evidence="3">
    <location>
        <begin position="2"/>
        <end position="72"/>
    </location>
</feature>
<gene>
    <name evidence="4" type="ORF">GCM10007966_14270</name>
</gene>
<keyword evidence="2" id="KW-0143">Chaperone</keyword>
<dbReference type="Pfam" id="PF00226">
    <property type="entry name" value="DnaJ"/>
    <property type="match status" value="1"/>
</dbReference>
<dbReference type="PROSITE" id="PS00636">
    <property type="entry name" value="DNAJ_1"/>
    <property type="match status" value="1"/>
</dbReference>
<proteinExistence type="predicted"/>
<evidence type="ECO:0000313" key="5">
    <source>
        <dbReference type="Proteomes" id="UP000630149"/>
    </source>
</evidence>
<dbReference type="InterPro" id="IPR050817">
    <property type="entry name" value="DjlA_DnaK_co-chaperone"/>
</dbReference>
<dbReference type="EMBL" id="BMOB01000006">
    <property type="protein sequence ID" value="GGI86735.1"/>
    <property type="molecule type" value="Genomic_DNA"/>
</dbReference>
<evidence type="ECO:0000256" key="2">
    <source>
        <dbReference type="ARBA" id="ARBA00023186"/>
    </source>
</evidence>
<dbReference type="AlphaFoldDB" id="A0A917NBW7"/>
<dbReference type="InterPro" id="IPR018253">
    <property type="entry name" value="DnaJ_domain_CS"/>
</dbReference>
<comment type="caution">
    <text evidence="4">The sequence shown here is derived from an EMBL/GenBank/DDBJ whole genome shotgun (WGS) entry which is preliminary data.</text>
</comment>
<dbReference type="Proteomes" id="UP000630149">
    <property type="component" value="Unassembled WGS sequence"/>
</dbReference>
<dbReference type="SMART" id="SM00271">
    <property type="entry name" value="DnaJ"/>
    <property type="match status" value="1"/>
</dbReference>
<dbReference type="OrthoDB" id="9779889at2"/>
<dbReference type="InterPro" id="IPR001623">
    <property type="entry name" value="DnaJ_domain"/>
</dbReference>
<protein>
    <recommendedName>
        <fullName evidence="3">J domain-containing protein</fullName>
    </recommendedName>
</protein>
<organism evidence="4 5">
    <name type="scientific">Legionella impletisoli</name>
    <dbReference type="NCBI Taxonomy" id="343510"/>
    <lineage>
        <taxon>Bacteria</taxon>
        <taxon>Pseudomonadati</taxon>
        <taxon>Pseudomonadota</taxon>
        <taxon>Gammaproteobacteria</taxon>
        <taxon>Legionellales</taxon>
        <taxon>Legionellaceae</taxon>
        <taxon>Legionella</taxon>
    </lineage>
</organism>
<reference evidence="4" key="1">
    <citation type="journal article" date="2014" name="Int. J. Syst. Evol. Microbiol.">
        <title>Complete genome sequence of Corynebacterium casei LMG S-19264T (=DSM 44701T), isolated from a smear-ripened cheese.</title>
        <authorList>
            <consortium name="US DOE Joint Genome Institute (JGI-PGF)"/>
            <person name="Walter F."/>
            <person name="Albersmeier A."/>
            <person name="Kalinowski J."/>
            <person name="Ruckert C."/>
        </authorList>
    </citation>
    <scope>NUCLEOTIDE SEQUENCE</scope>
    <source>
        <strain evidence="4">JCM 13919</strain>
    </source>
</reference>
<accession>A0A917NBW7</accession>
<dbReference type="CDD" id="cd06257">
    <property type="entry name" value="DnaJ"/>
    <property type="match status" value="1"/>
</dbReference>
<dbReference type="InterPro" id="IPR036869">
    <property type="entry name" value="J_dom_sf"/>
</dbReference>
<evidence type="ECO:0000313" key="4">
    <source>
        <dbReference type="EMBL" id="GGI86735.1"/>
    </source>
</evidence>
<reference evidence="4" key="2">
    <citation type="submission" date="2020-09" db="EMBL/GenBank/DDBJ databases">
        <authorList>
            <person name="Sun Q."/>
            <person name="Ohkuma M."/>
        </authorList>
    </citation>
    <scope>NUCLEOTIDE SEQUENCE</scope>
    <source>
        <strain evidence="4">JCM 13919</strain>
    </source>
</reference>
<keyword evidence="5" id="KW-1185">Reference proteome</keyword>
<dbReference type="PROSITE" id="PS50076">
    <property type="entry name" value="DNAJ_2"/>
    <property type="match status" value="1"/>
</dbReference>
<dbReference type="SUPFAM" id="SSF46565">
    <property type="entry name" value="Chaperone J-domain"/>
    <property type="match status" value="1"/>
</dbReference>
<dbReference type="PANTHER" id="PTHR24074">
    <property type="entry name" value="CO-CHAPERONE PROTEIN DJLA"/>
    <property type="match status" value="1"/>
</dbReference>
<dbReference type="PRINTS" id="PR00625">
    <property type="entry name" value="JDOMAIN"/>
</dbReference>
<sequence length="275" mass="31715">MNHYEVLGVRQGASPEDIRKAYKKLALQYHPDRLAGKPQKEIDEATERFKHVQSAYEVLSDDEKRRLYDQELANPRVDLSRYNLKERHGLWEAAKAYKQEYTSVAARQRVEPHILETINFIEQSSNPHNHNRPEEVLSKLNKMGPYRGRLGVLIQHLHRQLEERIAQQKAAGGRVEPEIPPVLRTLLDEYQAADNKAKFFLNKIKRGVGEVDALRMLLDETLQVPAAQRELRAEAQRTYLQAMMGWNQDQLRQALHESRFEAGSGVDSAHKNNGP</sequence>
<name>A0A917NBW7_9GAMM</name>
<dbReference type="Gene3D" id="1.10.287.110">
    <property type="entry name" value="DnaJ domain"/>
    <property type="match status" value="1"/>
</dbReference>
<evidence type="ECO:0000259" key="3">
    <source>
        <dbReference type="PROSITE" id="PS50076"/>
    </source>
</evidence>
<evidence type="ECO:0000256" key="1">
    <source>
        <dbReference type="ARBA" id="ARBA00022490"/>
    </source>
</evidence>
<keyword evidence="1" id="KW-0963">Cytoplasm</keyword>